<dbReference type="InterPro" id="IPR051522">
    <property type="entry name" value="ISC_assembly_LYR"/>
</dbReference>
<dbReference type="CDD" id="cd20264">
    <property type="entry name" value="Complex1_LYR_LYRM4"/>
    <property type="match status" value="1"/>
</dbReference>
<dbReference type="GeneID" id="63783790"/>
<dbReference type="GO" id="GO:1990221">
    <property type="term" value="C:L-cysteine desulfurase complex"/>
    <property type="evidence" value="ECO:0007669"/>
    <property type="project" value="TreeGrafter"/>
</dbReference>
<dbReference type="Pfam" id="PF05347">
    <property type="entry name" value="Complex1_LYR"/>
    <property type="match status" value="1"/>
</dbReference>
<protein>
    <recommendedName>
        <fullName evidence="2">Complex 1 LYR protein domain-containing protein</fullName>
    </recommendedName>
</protein>
<dbReference type="Proteomes" id="UP000193685">
    <property type="component" value="Unassembled WGS sequence"/>
</dbReference>
<sequence>MSSQSALSLYRQILRSAQPLPYNFRMYTKRRAGDAFREARQLQDATQIATAKDHALEQLKMVRRQATMHAMFHTDPLVVE</sequence>
<name>A0A1Y2FC88_PROLT</name>
<reference evidence="3 4" key="1">
    <citation type="submission" date="2016-07" db="EMBL/GenBank/DDBJ databases">
        <title>Pervasive Adenine N6-methylation of Active Genes in Fungi.</title>
        <authorList>
            <consortium name="DOE Joint Genome Institute"/>
            <person name="Mondo S.J."/>
            <person name="Dannebaum R.O."/>
            <person name="Kuo R.C."/>
            <person name="Labutti K."/>
            <person name="Haridas S."/>
            <person name="Kuo A."/>
            <person name="Salamov A."/>
            <person name="Ahrendt S.R."/>
            <person name="Lipzen A."/>
            <person name="Sullivan W."/>
            <person name="Andreopoulos W.B."/>
            <person name="Clum A."/>
            <person name="Lindquist E."/>
            <person name="Daum C."/>
            <person name="Ramamoorthy G.K."/>
            <person name="Gryganskyi A."/>
            <person name="Culley D."/>
            <person name="Magnuson J.K."/>
            <person name="James T.Y."/>
            <person name="O'Malley M.A."/>
            <person name="Stajich J.E."/>
            <person name="Spatafora J.W."/>
            <person name="Visel A."/>
            <person name="Grigoriev I.V."/>
        </authorList>
    </citation>
    <scope>NUCLEOTIDE SEQUENCE [LARGE SCALE GENOMIC DNA]</scope>
    <source>
        <strain evidence="3 4">12-1054</strain>
    </source>
</reference>
<dbReference type="OMA" id="YTTDKLV"/>
<dbReference type="GO" id="GO:0005739">
    <property type="term" value="C:mitochondrion"/>
    <property type="evidence" value="ECO:0007669"/>
    <property type="project" value="TreeGrafter"/>
</dbReference>
<evidence type="ECO:0000313" key="4">
    <source>
        <dbReference type="Proteomes" id="UP000193685"/>
    </source>
</evidence>
<dbReference type="OrthoDB" id="275715at2759"/>
<evidence type="ECO:0000313" key="3">
    <source>
        <dbReference type="EMBL" id="ORY81034.1"/>
    </source>
</evidence>
<accession>A0A1Y2FC88</accession>
<dbReference type="AlphaFoldDB" id="A0A1Y2FC88"/>
<dbReference type="PANTHER" id="PTHR13166:SF7">
    <property type="entry name" value="LYR MOTIF-CONTAINING PROTEIN 4"/>
    <property type="match status" value="1"/>
</dbReference>
<dbReference type="GO" id="GO:0016226">
    <property type="term" value="P:iron-sulfur cluster assembly"/>
    <property type="evidence" value="ECO:0007669"/>
    <property type="project" value="InterPro"/>
</dbReference>
<feature type="non-terminal residue" evidence="3">
    <location>
        <position position="80"/>
    </location>
</feature>
<evidence type="ECO:0000259" key="2">
    <source>
        <dbReference type="Pfam" id="PF05347"/>
    </source>
</evidence>
<dbReference type="InterPro" id="IPR008011">
    <property type="entry name" value="Complex1_LYR_dom"/>
</dbReference>
<dbReference type="RefSeq" id="XP_040724679.1">
    <property type="nucleotide sequence ID" value="XM_040867191.1"/>
</dbReference>
<dbReference type="EMBL" id="MCFI01000012">
    <property type="protein sequence ID" value="ORY81034.1"/>
    <property type="molecule type" value="Genomic_DNA"/>
</dbReference>
<evidence type="ECO:0000256" key="1">
    <source>
        <dbReference type="ARBA" id="ARBA00009508"/>
    </source>
</evidence>
<dbReference type="InterPro" id="IPR045297">
    <property type="entry name" value="Complex1_LYR_LYRM4"/>
</dbReference>
<comment type="caution">
    <text evidence="3">The sequence shown here is derived from an EMBL/GenBank/DDBJ whole genome shotgun (WGS) entry which is preliminary data.</text>
</comment>
<keyword evidence="4" id="KW-1185">Reference proteome</keyword>
<organism evidence="3 4">
    <name type="scientific">Protomyces lactucae-debilis</name>
    <dbReference type="NCBI Taxonomy" id="2754530"/>
    <lineage>
        <taxon>Eukaryota</taxon>
        <taxon>Fungi</taxon>
        <taxon>Dikarya</taxon>
        <taxon>Ascomycota</taxon>
        <taxon>Taphrinomycotina</taxon>
        <taxon>Taphrinomycetes</taxon>
        <taxon>Taphrinales</taxon>
        <taxon>Protomycetaceae</taxon>
        <taxon>Protomyces</taxon>
    </lineage>
</organism>
<gene>
    <name evidence="3" type="ORF">BCR37DRAFT_335562</name>
</gene>
<dbReference type="PANTHER" id="PTHR13166">
    <property type="entry name" value="PROTEIN C6ORF149"/>
    <property type="match status" value="1"/>
</dbReference>
<feature type="domain" description="Complex 1 LYR protein" evidence="2">
    <location>
        <begin position="4"/>
        <end position="61"/>
    </location>
</feature>
<proteinExistence type="inferred from homology"/>
<dbReference type="STRING" id="56484.A0A1Y2FC88"/>
<comment type="similarity">
    <text evidence="1">Belongs to the complex I LYR family.</text>
</comment>